<dbReference type="EMBL" id="CP053711">
    <property type="protein sequence ID" value="QKE93809.1"/>
    <property type="molecule type" value="Genomic_DNA"/>
</dbReference>
<dbReference type="InterPro" id="IPR050736">
    <property type="entry name" value="Sensor_HK_Regulatory"/>
</dbReference>
<keyword evidence="9" id="KW-1185">Reference proteome</keyword>
<protein>
    <recommendedName>
        <fullName evidence="2">histidine kinase</fullName>
        <ecNumber evidence="2">2.7.13.3</ecNumber>
    </recommendedName>
</protein>
<keyword evidence="3" id="KW-0597">Phosphoprotein</keyword>
<dbReference type="SUPFAM" id="SSF55874">
    <property type="entry name" value="ATPase domain of HSP90 chaperone/DNA topoisomerase II/histidine kinase"/>
    <property type="match status" value="1"/>
</dbReference>
<keyword evidence="6" id="KW-0902">Two-component regulatory system</keyword>
<feature type="domain" description="Histidine kinase" evidence="7">
    <location>
        <begin position="10"/>
        <end position="228"/>
    </location>
</feature>
<keyword evidence="4" id="KW-0808">Transferase</keyword>
<evidence type="ECO:0000256" key="3">
    <source>
        <dbReference type="ARBA" id="ARBA00022553"/>
    </source>
</evidence>
<dbReference type="InterPro" id="IPR036097">
    <property type="entry name" value="HisK_dim/P_sf"/>
</dbReference>
<dbReference type="PROSITE" id="PS50109">
    <property type="entry name" value="HIS_KIN"/>
    <property type="match status" value="1"/>
</dbReference>
<organism evidence="8 9">
    <name type="scientific">Lichenicola cladoniae</name>
    <dbReference type="NCBI Taxonomy" id="1484109"/>
    <lineage>
        <taxon>Bacteria</taxon>
        <taxon>Pseudomonadati</taxon>
        <taxon>Pseudomonadota</taxon>
        <taxon>Alphaproteobacteria</taxon>
        <taxon>Acetobacterales</taxon>
        <taxon>Acetobacteraceae</taxon>
        <taxon>Lichenicola</taxon>
    </lineage>
</organism>
<gene>
    <name evidence="8" type="ORF">HN018_26825</name>
</gene>
<sequence>MAARDSFIAVAAHELRNPMTPMVGQIELLLSGVKAGRYTPQQIEQRLERIQSLMLHYIKRSATLLDVSRITSGNLKLAPASCDLILVVKEVIETYAEATRHAGVSIKLDLPSSLSGTWDQLALEQIIDNLMSNAIKYGEGGPIEVGVIDLGNTICLRIRDQGPGISLDDRARIFDRFERAVGVDSRHSGFGVGLWLVRQLTEAMGGTISVETGLGVGSVFSVVLPRHGTATPT</sequence>
<evidence type="ECO:0000256" key="2">
    <source>
        <dbReference type="ARBA" id="ARBA00012438"/>
    </source>
</evidence>
<evidence type="ECO:0000313" key="9">
    <source>
        <dbReference type="Proteomes" id="UP000500767"/>
    </source>
</evidence>
<reference evidence="8 9" key="1">
    <citation type="journal article" date="2014" name="World J. Microbiol. Biotechnol.">
        <title>Biodiversity and physiological characteristics of Antarctic and Arctic lichens-associated bacteria.</title>
        <authorList>
            <person name="Lee Y.M."/>
            <person name="Kim E.H."/>
            <person name="Lee H.K."/>
            <person name="Hong S.G."/>
        </authorList>
    </citation>
    <scope>NUCLEOTIDE SEQUENCE [LARGE SCALE GENOMIC DNA]</scope>
    <source>
        <strain evidence="8 9">PAMC 26569</strain>
        <plasmid evidence="8">unnamed4</plasmid>
    </source>
</reference>
<dbReference type="Pfam" id="PF02518">
    <property type="entry name" value="HATPase_c"/>
    <property type="match status" value="1"/>
</dbReference>
<dbReference type="GO" id="GO:0000155">
    <property type="term" value="F:phosphorelay sensor kinase activity"/>
    <property type="evidence" value="ECO:0007669"/>
    <property type="project" value="InterPro"/>
</dbReference>
<dbReference type="InterPro" id="IPR004358">
    <property type="entry name" value="Sig_transdc_His_kin-like_C"/>
</dbReference>
<dbReference type="PRINTS" id="PR00344">
    <property type="entry name" value="BCTRLSENSOR"/>
</dbReference>
<dbReference type="InterPro" id="IPR003661">
    <property type="entry name" value="HisK_dim/P_dom"/>
</dbReference>
<dbReference type="KEGG" id="lck:HN018_26825"/>
<dbReference type="PANTHER" id="PTHR43711:SF1">
    <property type="entry name" value="HISTIDINE KINASE 1"/>
    <property type="match status" value="1"/>
</dbReference>
<dbReference type="SUPFAM" id="SSF47384">
    <property type="entry name" value="Homodimeric domain of signal transducing histidine kinase"/>
    <property type="match status" value="1"/>
</dbReference>
<evidence type="ECO:0000256" key="4">
    <source>
        <dbReference type="ARBA" id="ARBA00022679"/>
    </source>
</evidence>
<accession>A0A6M8HZ47</accession>
<dbReference type="Gene3D" id="1.10.287.130">
    <property type="match status" value="1"/>
</dbReference>
<dbReference type="InterPro" id="IPR036890">
    <property type="entry name" value="HATPase_C_sf"/>
</dbReference>
<keyword evidence="8" id="KW-0614">Plasmid</keyword>
<geneLocation type="plasmid" evidence="8 9">
    <name>unnamed4</name>
</geneLocation>
<evidence type="ECO:0000313" key="8">
    <source>
        <dbReference type="EMBL" id="QKE93809.1"/>
    </source>
</evidence>
<evidence type="ECO:0000256" key="5">
    <source>
        <dbReference type="ARBA" id="ARBA00022777"/>
    </source>
</evidence>
<dbReference type="PANTHER" id="PTHR43711">
    <property type="entry name" value="TWO-COMPONENT HISTIDINE KINASE"/>
    <property type="match status" value="1"/>
</dbReference>
<evidence type="ECO:0000259" key="7">
    <source>
        <dbReference type="PROSITE" id="PS50109"/>
    </source>
</evidence>
<dbReference type="Pfam" id="PF00512">
    <property type="entry name" value="HisKA"/>
    <property type="match status" value="1"/>
</dbReference>
<evidence type="ECO:0000256" key="6">
    <source>
        <dbReference type="ARBA" id="ARBA00023012"/>
    </source>
</evidence>
<dbReference type="Proteomes" id="UP000500767">
    <property type="component" value="Plasmid unnamed4"/>
</dbReference>
<comment type="catalytic activity">
    <reaction evidence="1">
        <text>ATP + protein L-histidine = ADP + protein N-phospho-L-histidine.</text>
        <dbReference type="EC" id="2.7.13.3"/>
    </reaction>
</comment>
<keyword evidence="5 8" id="KW-0418">Kinase</keyword>
<dbReference type="SMART" id="SM00387">
    <property type="entry name" value="HATPase_c"/>
    <property type="match status" value="1"/>
</dbReference>
<proteinExistence type="predicted"/>
<dbReference type="EC" id="2.7.13.3" evidence="2"/>
<dbReference type="CDD" id="cd00082">
    <property type="entry name" value="HisKA"/>
    <property type="match status" value="1"/>
</dbReference>
<dbReference type="Gene3D" id="3.30.565.10">
    <property type="entry name" value="Histidine kinase-like ATPase, C-terminal domain"/>
    <property type="match status" value="1"/>
</dbReference>
<dbReference type="SMART" id="SM00388">
    <property type="entry name" value="HisKA"/>
    <property type="match status" value="1"/>
</dbReference>
<dbReference type="InterPro" id="IPR003594">
    <property type="entry name" value="HATPase_dom"/>
</dbReference>
<name>A0A6M8HZ47_9PROT</name>
<dbReference type="AlphaFoldDB" id="A0A6M8HZ47"/>
<evidence type="ECO:0000256" key="1">
    <source>
        <dbReference type="ARBA" id="ARBA00000085"/>
    </source>
</evidence>
<dbReference type="InterPro" id="IPR005467">
    <property type="entry name" value="His_kinase_dom"/>
</dbReference>